<evidence type="ECO:0000313" key="2">
    <source>
        <dbReference type="Proteomes" id="UP000637906"/>
    </source>
</evidence>
<gene>
    <name evidence="1" type="ORF">sL5_05330</name>
</gene>
<name>A0A8J3MP43_9RICK</name>
<reference evidence="1 2" key="1">
    <citation type="journal article" date="2021" name="Microb. Ecol.">
        <title>Candidatus Mesenet longicola: Novel Endosymbionts of Brontispa longissima that Induce Cytoplasmic Incompatibility.</title>
        <authorList>
            <person name="Takano S."/>
            <person name="Gotoh Y."/>
            <person name="Hayashi T."/>
        </authorList>
    </citation>
    <scope>NUCLEOTIDE SEQUENCE [LARGE SCALE GENOMIC DNA]</scope>
    <source>
        <strain evidence="1">L5</strain>
    </source>
</reference>
<keyword evidence="2" id="KW-1185">Reference proteome</keyword>
<dbReference type="Proteomes" id="UP000637906">
    <property type="component" value="Unassembled WGS sequence"/>
</dbReference>
<accession>A0A8J3MP43</accession>
<dbReference type="EMBL" id="BNGU01000018">
    <property type="protein sequence ID" value="GHM59540.1"/>
    <property type="molecule type" value="Genomic_DNA"/>
</dbReference>
<dbReference type="AlphaFoldDB" id="A0A8J3MP43"/>
<evidence type="ECO:0000313" key="1">
    <source>
        <dbReference type="EMBL" id="GHM59540.1"/>
    </source>
</evidence>
<sequence>MISKSGIIACVDGLKSFPTAINRVFPNVEMCSASGKLKYVSSKDVK</sequence>
<organism evidence="1 2">
    <name type="scientific">Candidatus Mesenet longicola</name>
    <dbReference type="NCBI Taxonomy" id="1892558"/>
    <lineage>
        <taxon>Bacteria</taxon>
        <taxon>Pseudomonadati</taxon>
        <taxon>Pseudomonadota</taxon>
        <taxon>Alphaproteobacteria</taxon>
        <taxon>Rickettsiales</taxon>
        <taxon>Anaplasmataceae</taxon>
        <taxon>Candidatus Mesenet</taxon>
    </lineage>
</organism>
<protein>
    <submittedName>
        <fullName evidence="1">Uncharacterized protein</fullName>
    </submittedName>
</protein>
<comment type="caution">
    <text evidence="1">The sequence shown here is derived from an EMBL/GenBank/DDBJ whole genome shotgun (WGS) entry which is preliminary data.</text>
</comment>
<proteinExistence type="predicted"/>